<feature type="transmembrane region" description="Helical" evidence="2">
    <location>
        <begin position="21"/>
        <end position="40"/>
    </location>
</feature>
<proteinExistence type="predicted"/>
<accession>A2Q3K3</accession>
<dbReference type="Proteomes" id="UP000002051">
    <property type="component" value="Chromosome 2"/>
</dbReference>
<keyword evidence="6" id="KW-1185">Reference proteome</keyword>
<keyword evidence="2" id="KW-1133">Transmembrane helix</keyword>
<evidence type="ECO:0000256" key="2">
    <source>
        <dbReference type="SAM" id="Phobius"/>
    </source>
</evidence>
<organism evidence="3">
    <name type="scientific">Medicago truncatula</name>
    <name type="common">Barrel medic</name>
    <name type="synonym">Medicago tribuloides</name>
    <dbReference type="NCBI Taxonomy" id="3880"/>
    <lineage>
        <taxon>Eukaryota</taxon>
        <taxon>Viridiplantae</taxon>
        <taxon>Streptophyta</taxon>
        <taxon>Embryophyta</taxon>
        <taxon>Tracheophyta</taxon>
        <taxon>Spermatophyta</taxon>
        <taxon>Magnoliopsida</taxon>
        <taxon>eudicotyledons</taxon>
        <taxon>Gunneridae</taxon>
        <taxon>Pentapetalae</taxon>
        <taxon>rosids</taxon>
        <taxon>fabids</taxon>
        <taxon>Fabales</taxon>
        <taxon>Fabaceae</taxon>
        <taxon>Papilionoideae</taxon>
        <taxon>50 kb inversion clade</taxon>
        <taxon>NPAAA clade</taxon>
        <taxon>Hologalegina</taxon>
        <taxon>IRL clade</taxon>
        <taxon>Trifolieae</taxon>
        <taxon>Medicago</taxon>
    </lineage>
</organism>
<name>A2Q3K3_MEDTR</name>
<feature type="compositionally biased region" description="Polar residues" evidence="1">
    <location>
        <begin position="57"/>
        <end position="77"/>
    </location>
</feature>
<evidence type="ECO:0000313" key="3">
    <source>
        <dbReference type="EMBL" id="ABN08203.1"/>
    </source>
</evidence>
<sequence>MWEQQFSMSYIHPFRNAKQKHLYTSLYFCLILSISVSALIEPPYSSPKHDDRVGTGNARSSTMSATQLQSQSDATHV</sequence>
<gene>
    <name evidence="4" type="ordered locus">MTR_2g062810</name>
    <name evidence="3" type="ORF">MtrDRAFT_AC155884g17v2</name>
</gene>
<dbReference type="AlphaFoldDB" id="A2Q3K3"/>
<dbReference type="EnsemblPlants" id="AES66126">
    <property type="protein sequence ID" value="AES66126"/>
    <property type="gene ID" value="MTR_2g062810"/>
</dbReference>
<feature type="region of interest" description="Disordered" evidence="1">
    <location>
        <begin position="44"/>
        <end position="77"/>
    </location>
</feature>
<reference evidence="3" key="1">
    <citation type="submission" date="2005-02" db="EMBL/GenBank/DDBJ databases">
        <authorList>
            <person name="Town C.D."/>
        </authorList>
    </citation>
    <scope>NUCLEOTIDE SEQUENCE</scope>
</reference>
<evidence type="ECO:0000313" key="4">
    <source>
        <dbReference type="EMBL" id="AES66126.1"/>
    </source>
</evidence>
<evidence type="ECO:0000256" key="1">
    <source>
        <dbReference type="SAM" id="MobiDB-lite"/>
    </source>
</evidence>
<keyword evidence="2" id="KW-0472">Membrane</keyword>
<protein>
    <submittedName>
        <fullName evidence="4">Transmembrane protein, putative</fullName>
    </submittedName>
</protein>
<evidence type="ECO:0000313" key="6">
    <source>
        <dbReference type="Proteomes" id="UP000002051"/>
    </source>
</evidence>
<reference evidence="4 6" key="4">
    <citation type="journal article" date="2014" name="BMC Genomics">
        <title>An improved genome release (version Mt4.0) for the model legume Medicago truncatula.</title>
        <authorList>
            <person name="Tang H."/>
            <person name="Krishnakumar V."/>
            <person name="Bidwell S."/>
            <person name="Rosen B."/>
            <person name="Chan A."/>
            <person name="Zhou S."/>
            <person name="Gentzbittel L."/>
            <person name="Childs K.L."/>
            <person name="Yandell M."/>
            <person name="Gundlach H."/>
            <person name="Mayer K.F."/>
            <person name="Schwartz D.C."/>
            <person name="Town C.D."/>
        </authorList>
    </citation>
    <scope>GENOME REANNOTATION</scope>
    <source>
        <strain evidence="5 6">cv. Jemalong A17</strain>
    </source>
</reference>
<dbReference type="PaxDb" id="3880-AES66126"/>
<dbReference type="HOGENOM" id="CLU_2641806_0_0_1"/>
<dbReference type="EMBL" id="AC155884">
    <property type="protein sequence ID" value="ABN08203.1"/>
    <property type="molecule type" value="Genomic_DNA"/>
</dbReference>
<dbReference type="EMBL" id="CM001218">
    <property type="protein sequence ID" value="AES66126.1"/>
    <property type="molecule type" value="Genomic_DNA"/>
</dbReference>
<reference evidence="5" key="5">
    <citation type="submission" date="2015-04" db="UniProtKB">
        <authorList>
            <consortium name="EnsemblPlants"/>
        </authorList>
    </citation>
    <scope>IDENTIFICATION</scope>
    <source>
        <strain evidence="5">cv. Jemalong A17</strain>
    </source>
</reference>
<evidence type="ECO:0000313" key="5">
    <source>
        <dbReference type="EnsemblPlants" id="AES66126"/>
    </source>
</evidence>
<reference evidence="4 6" key="3">
    <citation type="journal article" date="2011" name="Nature">
        <title>The Medicago genome provides insight into the evolution of rhizobial symbioses.</title>
        <authorList>
            <person name="Young N.D."/>
            <person name="Debelle F."/>
            <person name="Oldroyd G.E."/>
            <person name="Geurts R."/>
            <person name="Cannon S.B."/>
            <person name="Udvardi M.K."/>
            <person name="Benedito V.A."/>
            <person name="Mayer K.F."/>
            <person name="Gouzy J."/>
            <person name="Schoof H."/>
            <person name="Van de Peer Y."/>
            <person name="Proost S."/>
            <person name="Cook D.R."/>
            <person name="Meyers B.C."/>
            <person name="Spannagl M."/>
            <person name="Cheung F."/>
            <person name="De Mita S."/>
            <person name="Krishnakumar V."/>
            <person name="Gundlach H."/>
            <person name="Zhou S."/>
            <person name="Mudge J."/>
            <person name="Bharti A.K."/>
            <person name="Murray J.D."/>
            <person name="Naoumkina M.A."/>
            <person name="Rosen B."/>
            <person name="Silverstein K.A."/>
            <person name="Tang H."/>
            <person name="Rombauts S."/>
            <person name="Zhao P.X."/>
            <person name="Zhou P."/>
            <person name="Barbe V."/>
            <person name="Bardou P."/>
            <person name="Bechner M."/>
            <person name="Bellec A."/>
            <person name="Berger A."/>
            <person name="Berges H."/>
            <person name="Bidwell S."/>
            <person name="Bisseling T."/>
            <person name="Choisne N."/>
            <person name="Couloux A."/>
            <person name="Denny R."/>
            <person name="Deshpande S."/>
            <person name="Dai X."/>
            <person name="Doyle J.J."/>
            <person name="Dudez A.M."/>
            <person name="Farmer A.D."/>
            <person name="Fouteau S."/>
            <person name="Franken C."/>
            <person name="Gibelin C."/>
            <person name="Gish J."/>
            <person name="Goldstein S."/>
            <person name="Gonzalez A.J."/>
            <person name="Green P.J."/>
            <person name="Hallab A."/>
            <person name="Hartog M."/>
            <person name="Hua A."/>
            <person name="Humphray S.J."/>
            <person name="Jeong D.H."/>
            <person name="Jing Y."/>
            <person name="Jocker A."/>
            <person name="Kenton S.M."/>
            <person name="Kim D.J."/>
            <person name="Klee K."/>
            <person name="Lai H."/>
            <person name="Lang C."/>
            <person name="Lin S."/>
            <person name="Macmil S.L."/>
            <person name="Magdelenat G."/>
            <person name="Matthews L."/>
            <person name="McCorrison J."/>
            <person name="Monaghan E.L."/>
            <person name="Mun J.H."/>
            <person name="Najar F.Z."/>
            <person name="Nicholson C."/>
            <person name="Noirot C."/>
            <person name="O'Bleness M."/>
            <person name="Paule C.R."/>
            <person name="Poulain J."/>
            <person name="Prion F."/>
            <person name="Qin B."/>
            <person name="Qu C."/>
            <person name="Retzel E.F."/>
            <person name="Riddle C."/>
            <person name="Sallet E."/>
            <person name="Samain S."/>
            <person name="Samson N."/>
            <person name="Sanders I."/>
            <person name="Saurat O."/>
            <person name="Scarpelli C."/>
            <person name="Schiex T."/>
            <person name="Segurens B."/>
            <person name="Severin A.J."/>
            <person name="Sherrier D.J."/>
            <person name="Shi R."/>
            <person name="Sims S."/>
            <person name="Singer S.R."/>
            <person name="Sinharoy S."/>
            <person name="Sterck L."/>
            <person name="Viollet A."/>
            <person name="Wang B.B."/>
            <person name="Wang K."/>
            <person name="Wang M."/>
            <person name="Wang X."/>
            <person name="Warfsmann J."/>
            <person name="Weissenbach J."/>
            <person name="White D.D."/>
            <person name="White J.D."/>
            <person name="Wiley G.B."/>
            <person name="Wincker P."/>
            <person name="Xing Y."/>
            <person name="Yang L."/>
            <person name="Yao Z."/>
            <person name="Ying F."/>
            <person name="Zhai J."/>
            <person name="Zhou L."/>
            <person name="Zuber A."/>
            <person name="Denarie J."/>
            <person name="Dixon R.A."/>
            <person name="May G.D."/>
            <person name="Schwartz D.C."/>
            <person name="Rogers J."/>
            <person name="Quetier F."/>
            <person name="Town C.D."/>
            <person name="Roe B.A."/>
        </authorList>
    </citation>
    <scope>NUCLEOTIDE SEQUENCE [LARGE SCALE GENOMIC DNA]</scope>
    <source>
        <strain evidence="4">A17</strain>
        <strain evidence="5 6">cv. Jemalong A17</strain>
    </source>
</reference>
<reference evidence="3" key="2">
    <citation type="submission" date="2007-03" db="EMBL/GenBank/DDBJ databases">
        <authorList>
            <consortium name="The International Medicago Genome Annotation Group"/>
        </authorList>
    </citation>
    <scope>NUCLEOTIDE SEQUENCE</scope>
</reference>
<keyword evidence="2 4" id="KW-0812">Transmembrane</keyword>